<dbReference type="InterPro" id="IPR029146">
    <property type="entry name" value="Ten1_animal_plant"/>
</dbReference>
<dbReference type="PANTHER" id="PTHR33905:SF1">
    <property type="entry name" value="CST COMPLEX SUBUNIT TEN1"/>
    <property type="match status" value="1"/>
</dbReference>
<reference evidence="2" key="1">
    <citation type="submission" date="2025-08" db="UniProtKB">
        <authorList>
            <consortium name="RefSeq"/>
        </authorList>
    </citation>
    <scope>IDENTIFICATION</scope>
    <source>
        <tissue evidence="2">Whole sample</tissue>
    </source>
</reference>
<dbReference type="GeneID" id="111122664"/>
<dbReference type="GO" id="GO:0032211">
    <property type="term" value="P:negative regulation of telomere maintenance via telomerase"/>
    <property type="evidence" value="ECO:0007669"/>
    <property type="project" value="TreeGrafter"/>
</dbReference>
<dbReference type="KEGG" id="cvn:111122664"/>
<organism evidence="1 2">
    <name type="scientific">Crassostrea virginica</name>
    <name type="common">Eastern oyster</name>
    <dbReference type="NCBI Taxonomy" id="6565"/>
    <lineage>
        <taxon>Eukaryota</taxon>
        <taxon>Metazoa</taxon>
        <taxon>Spiralia</taxon>
        <taxon>Lophotrochozoa</taxon>
        <taxon>Mollusca</taxon>
        <taxon>Bivalvia</taxon>
        <taxon>Autobranchia</taxon>
        <taxon>Pteriomorphia</taxon>
        <taxon>Ostreida</taxon>
        <taxon>Ostreoidea</taxon>
        <taxon>Ostreidae</taxon>
        <taxon>Crassostrea</taxon>
    </lineage>
</organism>
<dbReference type="Gene3D" id="2.40.50.140">
    <property type="entry name" value="Nucleic acid-binding proteins"/>
    <property type="match status" value="1"/>
</dbReference>
<dbReference type="GO" id="GO:0010521">
    <property type="term" value="F:telomerase inhibitor activity"/>
    <property type="evidence" value="ECO:0007669"/>
    <property type="project" value="TreeGrafter"/>
</dbReference>
<dbReference type="AlphaFoldDB" id="A0A8B8CYB5"/>
<gene>
    <name evidence="2" type="primary">LOC111122664</name>
</gene>
<dbReference type="GO" id="GO:1990879">
    <property type="term" value="C:CST complex"/>
    <property type="evidence" value="ECO:0007669"/>
    <property type="project" value="InterPro"/>
</dbReference>
<protein>
    <submittedName>
        <fullName evidence="2">CST complex subunit TEN1-like isoform X1</fullName>
    </submittedName>
</protein>
<keyword evidence="1" id="KW-1185">Reference proteome</keyword>
<dbReference type="GO" id="GO:0003697">
    <property type="term" value="F:single-stranded DNA binding"/>
    <property type="evidence" value="ECO:0007669"/>
    <property type="project" value="InterPro"/>
</dbReference>
<dbReference type="GO" id="GO:0042162">
    <property type="term" value="F:telomeric DNA binding"/>
    <property type="evidence" value="ECO:0007669"/>
    <property type="project" value="TreeGrafter"/>
</dbReference>
<dbReference type="Proteomes" id="UP000694844">
    <property type="component" value="Chromosome 3"/>
</dbReference>
<dbReference type="PANTHER" id="PTHR33905">
    <property type="entry name" value="CST COMPLEX SUBUNIT TEN1"/>
    <property type="match status" value="1"/>
</dbReference>
<name>A0A8B8CYB5_CRAVI</name>
<accession>A0A8B8CYB5</accession>
<evidence type="ECO:0000313" key="2">
    <source>
        <dbReference type="RefSeq" id="XP_022320229.1"/>
    </source>
</evidence>
<dbReference type="RefSeq" id="XP_022320229.1">
    <property type="nucleotide sequence ID" value="XM_022464521.1"/>
</dbReference>
<dbReference type="Pfam" id="PF15490">
    <property type="entry name" value="Ten1_2"/>
    <property type="match status" value="1"/>
</dbReference>
<sequence length="118" mass="13231">MDLPECGRVHVISSALSLDKQSVRITGRLTQHDCINRRAFLSDPLTRVSVCVDTTLTEPLGGVVGSQFQVIGRLEQEDRSPVIRARILRCVDGLDLLMYDRVLKAQLQHLRSRGTHLI</sequence>
<dbReference type="InterPro" id="IPR012340">
    <property type="entry name" value="NA-bd_OB-fold"/>
</dbReference>
<dbReference type="OrthoDB" id="342190at2759"/>
<evidence type="ECO:0000313" key="1">
    <source>
        <dbReference type="Proteomes" id="UP000694844"/>
    </source>
</evidence>
<proteinExistence type="predicted"/>